<evidence type="ECO:0000256" key="1">
    <source>
        <dbReference type="SAM" id="MobiDB-lite"/>
    </source>
</evidence>
<comment type="caution">
    <text evidence="2">The sequence shown here is derived from an EMBL/GenBank/DDBJ whole genome shotgun (WGS) entry which is preliminary data.</text>
</comment>
<feature type="region of interest" description="Disordered" evidence="1">
    <location>
        <begin position="180"/>
        <end position="200"/>
    </location>
</feature>
<keyword evidence="3" id="KW-1185">Reference proteome</keyword>
<protein>
    <submittedName>
        <fullName evidence="2">Uncharacterized protein</fullName>
    </submittedName>
</protein>
<feature type="compositionally biased region" description="Basic and acidic residues" evidence="1">
    <location>
        <begin position="754"/>
        <end position="772"/>
    </location>
</feature>
<organism evidence="2 3">
    <name type="scientific">Diploscapter pachys</name>
    <dbReference type="NCBI Taxonomy" id="2018661"/>
    <lineage>
        <taxon>Eukaryota</taxon>
        <taxon>Metazoa</taxon>
        <taxon>Ecdysozoa</taxon>
        <taxon>Nematoda</taxon>
        <taxon>Chromadorea</taxon>
        <taxon>Rhabditida</taxon>
        <taxon>Rhabditina</taxon>
        <taxon>Rhabditomorpha</taxon>
        <taxon>Rhabditoidea</taxon>
        <taxon>Rhabditidae</taxon>
        <taxon>Diploscapter</taxon>
    </lineage>
</organism>
<feature type="compositionally biased region" description="Basic and acidic residues" evidence="1">
    <location>
        <begin position="1301"/>
        <end position="1312"/>
    </location>
</feature>
<evidence type="ECO:0000313" key="3">
    <source>
        <dbReference type="Proteomes" id="UP000218231"/>
    </source>
</evidence>
<feature type="region of interest" description="Disordered" evidence="1">
    <location>
        <begin position="1283"/>
        <end position="1312"/>
    </location>
</feature>
<reference evidence="2 3" key="1">
    <citation type="journal article" date="2017" name="Curr. Biol.">
        <title>Genome architecture and evolution of a unichromosomal asexual nematode.</title>
        <authorList>
            <person name="Fradin H."/>
            <person name="Zegar C."/>
            <person name="Gutwein M."/>
            <person name="Lucas J."/>
            <person name="Kovtun M."/>
            <person name="Corcoran D."/>
            <person name="Baugh L.R."/>
            <person name="Kiontke K."/>
            <person name="Gunsalus K."/>
            <person name="Fitch D.H."/>
            <person name="Piano F."/>
        </authorList>
    </citation>
    <scope>NUCLEOTIDE SEQUENCE [LARGE SCALE GENOMIC DNA]</scope>
    <source>
        <strain evidence="2">PF1309</strain>
    </source>
</reference>
<accession>A0A2A2K4T1</accession>
<gene>
    <name evidence="2" type="ORF">WR25_26034</name>
</gene>
<sequence length="1312" mass="141460">MAGGGDMPDAGKALVGGLQRSPWAVALAAPPASRLDEAALVRADTSRDRAVIGGDVAGRACGIGPEIPGHRQGKARGDHRLAKVAAIDRNRADRATVAGAPGQPDRGLAPLEHPGGTVLRCLAALPATRVALAPLPALKGIGARQADIDRDGVAIERAAACRDGRGRRCGIVRGGCRTGGGERQRTKEGQAHRSSFRGSMPGWATLMTRQGCNGSDVATTATCSPASVRRTATRTACRMTARSREQRLVNAGLRQRLPCQRADPSDVVEAEALDRTKGDPAPVLHHGEVGAVMAIGKGKRYGEADAHALGQLAGAQAQIGKAAASPLERVFIIARSQQAQDAFGAIVLARPHRFLHVLVPEMFSILVARVPAYQADDREDLATLAVGHDLRRGVIGVHADDRAVEDAQPGGGALGLFALIGELRVEIGLGCLVSAHRVAAHEQPSHDGSPCWGWKGSGRDRGRYFRFACGGGFLLACCGRRKAAQIGERLFGPGSGGEDRRRVGAHHGHPVRNVARVAVVERGRQAEVGADHARGQFGGEFFHRVRTVAEAFAEGAREPRRSARPMRRLMAPGGGVGVARCKAAGMRQLDAVGAGAVICFVPAVAYPGRDRGEEGIDRVLPLREQGRRRGNVTRIIPGRQAVDLVCIVDGVAAQEADEARRALAGEHGLAGLPEYRGVDRHGGTGARTDAPSQFPGLARGHPVAAAIAAHVGSRPQPERIDARIRCAFVAQRPSALAGQRPAPRPWQDAGLEPGQDRSGDLARDVADGRDAGHGTGLRWVRQGSGPARAEMTPQGGGLRRAQVSKQHRRQLRTAGDAVCRSFGRDDLDLVIGGVVDVRRVIVGIVADEVGDIDVVPDIVTGIVIVIDAGILRHDQVGKARIGVVVVPGVSIVGLVEEAHRVRHPGKRRSLHLGLDDRFAGEQLLAACRDLGLLLAGMASRQRRSANLIEQRQEHALRHPVEEVLRRRPPPGCHIDVEDRGKPVLQRVLLRRVAVLCLEGCRHDPRQPRGLRLVAKCPERLEPPDRRCSAARLVASLRPRRIQPVIGFSQIVARTGRRHALCQHRILRVARPDRGAAVREHVHPPVDHREQQIVERQRGIGEDRGRQHVAPLHRELVVQYLAERLATGSLGLGRDRRRGRPPRRHRTLLDVETPGCAFTAILAGFVFIAIGVGLDRDDPDRGFAIIGRVERGGAVAAEQQEGADLLLQFVGQDLRAVVDLLRLVRERLMLFLERGIGRLVLVTLDALHRVLDFLEPRRDRIEPFGLLERQRERREVDAMQVARRFPGAAPRLPASRPPVSARCRDRPSDRRRR</sequence>
<name>A0A2A2K4T1_9BILA</name>
<dbReference type="EMBL" id="LIAE01009663">
    <property type="protein sequence ID" value="PAV68928.1"/>
    <property type="molecule type" value="Genomic_DNA"/>
</dbReference>
<feature type="region of interest" description="Disordered" evidence="1">
    <location>
        <begin position="734"/>
        <end position="806"/>
    </location>
</feature>
<evidence type="ECO:0000313" key="2">
    <source>
        <dbReference type="EMBL" id="PAV68928.1"/>
    </source>
</evidence>
<feature type="compositionally biased region" description="Basic and acidic residues" evidence="1">
    <location>
        <begin position="180"/>
        <end position="191"/>
    </location>
</feature>
<dbReference type="Proteomes" id="UP000218231">
    <property type="component" value="Unassembled WGS sequence"/>
</dbReference>
<proteinExistence type="predicted"/>